<name>A0A2R6VYJ8_MARPO</name>
<reference evidence="2" key="1">
    <citation type="journal article" date="2017" name="Cell">
        <title>Insights into land plant evolution garnered from the Marchantia polymorpha genome.</title>
        <authorList>
            <person name="Bowman J.L."/>
            <person name="Kohchi T."/>
            <person name="Yamato K.T."/>
            <person name="Jenkins J."/>
            <person name="Shu S."/>
            <person name="Ishizaki K."/>
            <person name="Yamaoka S."/>
            <person name="Nishihama R."/>
            <person name="Nakamura Y."/>
            <person name="Berger F."/>
            <person name="Adam C."/>
            <person name="Aki S.S."/>
            <person name="Althoff F."/>
            <person name="Araki T."/>
            <person name="Arteaga-Vazquez M.A."/>
            <person name="Balasubrmanian S."/>
            <person name="Barry K."/>
            <person name="Bauer D."/>
            <person name="Boehm C.R."/>
            <person name="Briginshaw L."/>
            <person name="Caballero-Perez J."/>
            <person name="Catarino B."/>
            <person name="Chen F."/>
            <person name="Chiyoda S."/>
            <person name="Chovatia M."/>
            <person name="Davies K.M."/>
            <person name="Delmans M."/>
            <person name="Demura T."/>
            <person name="Dierschke T."/>
            <person name="Dolan L."/>
            <person name="Dorantes-Acosta A.E."/>
            <person name="Eklund D.M."/>
            <person name="Florent S.N."/>
            <person name="Flores-Sandoval E."/>
            <person name="Fujiyama A."/>
            <person name="Fukuzawa H."/>
            <person name="Galik B."/>
            <person name="Grimanelli D."/>
            <person name="Grimwood J."/>
            <person name="Grossniklaus U."/>
            <person name="Hamada T."/>
            <person name="Haseloff J."/>
            <person name="Hetherington A.J."/>
            <person name="Higo A."/>
            <person name="Hirakawa Y."/>
            <person name="Hundley H.N."/>
            <person name="Ikeda Y."/>
            <person name="Inoue K."/>
            <person name="Inoue S.I."/>
            <person name="Ishida S."/>
            <person name="Jia Q."/>
            <person name="Kakita M."/>
            <person name="Kanazawa T."/>
            <person name="Kawai Y."/>
            <person name="Kawashima T."/>
            <person name="Kennedy M."/>
            <person name="Kinose K."/>
            <person name="Kinoshita T."/>
            <person name="Kohara Y."/>
            <person name="Koide E."/>
            <person name="Komatsu K."/>
            <person name="Kopischke S."/>
            <person name="Kubo M."/>
            <person name="Kyozuka J."/>
            <person name="Lagercrantz U."/>
            <person name="Lin S.S."/>
            <person name="Lindquist E."/>
            <person name="Lipzen A.M."/>
            <person name="Lu C.W."/>
            <person name="De Luna E."/>
            <person name="Martienssen R.A."/>
            <person name="Minamino N."/>
            <person name="Mizutani M."/>
            <person name="Mizutani M."/>
            <person name="Mochizuki N."/>
            <person name="Monte I."/>
            <person name="Mosher R."/>
            <person name="Nagasaki H."/>
            <person name="Nakagami H."/>
            <person name="Naramoto S."/>
            <person name="Nishitani K."/>
            <person name="Ohtani M."/>
            <person name="Okamoto T."/>
            <person name="Okumura M."/>
            <person name="Phillips J."/>
            <person name="Pollak B."/>
            <person name="Reinders A."/>
            <person name="Rovekamp M."/>
            <person name="Sano R."/>
            <person name="Sawa S."/>
            <person name="Schmid M.W."/>
            <person name="Shirakawa M."/>
            <person name="Solano R."/>
            <person name="Spunde A."/>
            <person name="Suetsugu N."/>
            <person name="Sugano S."/>
            <person name="Sugiyama A."/>
            <person name="Sun R."/>
            <person name="Suzuki Y."/>
            <person name="Takenaka M."/>
            <person name="Takezawa D."/>
            <person name="Tomogane H."/>
            <person name="Tsuzuki M."/>
            <person name="Ueda T."/>
            <person name="Umeda M."/>
            <person name="Ward J.M."/>
            <person name="Watanabe Y."/>
            <person name="Yazaki K."/>
            <person name="Yokoyama R."/>
            <person name="Yoshitake Y."/>
            <person name="Yotsui I."/>
            <person name="Zachgo S."/>
            <person name="Schmutz J."/>
        </authorList>
    </citation>
    <scope>NUCLEOTIDE SEQUENCE [LARGE SCALE GENOMIC DNA]</scope>
    <source>
        <strain evidence="2">Tak-1</strain>
    </source>
</reference>
<evidence type="ECO:0000313" key="2">
    <source>
        <dbReference type="Proteomes" id="UP000244005"/>
    </source>
</evidence>
<keyword evidence="2" id="KW-1185">Reference proteome</keyword>
<sequence>MVWGERADLDLGGARGSLRSMIVGICTGILDHPYHFCTSDEREKKIKKRAIYVRLVYGMYDRAQDIPEAECSEWWTKVHYDLLPLESIFTADELNTYAPELEKERKDKYFGVFRRKIDRPSAEAPQWVVAIRGTNLFALADLRNDAKIFFETLNESTLSQLLYYVVWALCELHGSWNVNVTGHSLGAAVGLLVCRRMALEGCLVEGHFFNPPFVTLDSVVSTCRPLRQAGVLAANLGLPADERTNRRSKALAEFLTIENWSPYLYVDKHDFICREFVSHFRKAMHERPWYSPLTDLIQRFVVETESYHLLPSAHLVTNRKHHCNPITAHMLWNWIRPNLRYNFKHVNLENIQDPSI</sequence>
<dbReference type="Proteomes" id="UP000244005">
    <property type="component" value="Unassembled WGS sequence"/>
</dbReference>
<dbReference type="PANTHER" id="PTHR31479">
    <property type="entry name" value="ALPHA/BETA-HYDROLASES SUPERFAMILY PROTEIN"/>
    <property type="match status" value="1"/>
</dbReference>
<dbReference type="InterPro" id="IPR029058">
    <property type="entry name" value="AB_hydrolase_fold"/>
</dbReference>
<gene>
    <name evidence="1" type="ORF">MARPO_0631s0001</name>
</gene>
<dbReference type="OrthoDB" id="58570at2759"/>
<accession>A0A2R6VYJ8</accession>
<dbReference type="EMBL" id="KZ773218">
    <property type="protein sequence ID" value="PTQ26676.1"/>
    <property type="molecule type" value="Genomic_DNA"/>
</dbReference>
<dbReference type="AlphaFoldDB" id="A0A2R6VYJ8"/>
<organism evidence="1 2">
    <name type="scientific">Marchantia polymorpha</name>
    <name type="common">Common liverwort</name>
    <name type="synonym">Marchantia aquatica</name>
    <dbReference type="NCBI Taxonomy" id="3197"/>
    <lineage>
        <taxon>Eukaryota</taxon>
        <taxon>Viridiplantae</taxon>
        <taxon>Streptophyta</taxon>
        <taxon>Embryophyta</taxon>
        <taxon>Marchantiophyta</taxon>
        <taxon>Marchantiopsida</taxon>
        <taxon>Marchantiidae</taxon>
        <taxon>Marchantiales</taxon>
        <taxon>Marchantiaceae</taxon>
        <taxon>Marchantia</taxon>
    </lineage>
</organism>
<dbReference type="Gene3D" id="3.40.50.1820">
    <property type="entry name" value="alpha/beta hydrolase"/>
    <property type="match status" value="1"/>
</dbReference>
<dbReference type="PANTHER" id="PTHR31479:SF39">
    <property type="entry name" value="FUNGAL LIPASE-LIKE DOMAIN-CONTAINING PROTEIN"/>
    <property type="match status" value="1"/>
</dbReference>
<dbReference type="OMA" id="FLTIENW"/>
<dbReference type="SUPFAM" id="SSF53474">
    <property type="entry name" value="alpha/beta-Hydrolases"/>
    <property type="match status" value="1"/>
</dbReference>
<evidence type="ECO:0000313" key="1">
    <source>
        <dbReference type="EMBL" id="PTQ26676.1"/>
    </source>
</evidence>
<proteinExistence type="predicted"/>
<protein>
    <recommendedName>
        <fullName evidence="3">Fungal lipase-like domain-containing protein</fullName>
    </recommendedName>
</protein>
<evidence type="ECO:0008006" key="3">
    <source>
        <dbReference type="Google" id="ProtNLM"/>
    </source>
</evidence>